<dbReference type="RefSeq" id="WP_171224037.1">
    <property type="nucleotide sequence ID" value="NZ_CP053085.1"/>
</dbReference>
<dbReference type="AlphaFoldDB" id="A0A6M4IJ11"/>
<dbReference type="KEGG" id="ggr:HKW67_03295"/>
<keyword evidence="2" id="KW-1185">Reference proteome</keyword>
<evidence type="ECO:0000313" key="2">
    <source>
        <dbReference type="Proteomes" id="UP000500938"/>
    </source>
</evidence>
<protein>
    <submittedName>
        <fullName evidence="1">Uncharacterized protein</fullName>
    </submittedName>
</protein>
<gene>
    <name evidence="1" type="ORF">HKW67_03295</name>
</gene>
<sequence>MNDDEKAKARKLGMFSGFSPVLQVVGFISSKPGDAERGPMVRLRSDDALVRLVTGHELVRVVSDRRSELAELQIDDTLPRGGCVLRDVVGAAPSELVRVIKLDTDSRTRV</sequence>
<organism evidence="1 2">
    <name type="scientific">Gemmatimonas groenlandica</name>
    <dbReference type="NCBI Taxonomy" id="2732249"/>
    <lineage>
        <taxon>Bacteria</taxon>
        <taxon>Pseudomonadati</taxon>
        <taxon>Gemmatimonadota</taxon>
        <taxon>Gemmatimonadia</taxon>
        <taxon>Gemmatimonadales</taxon>
        <taxon>Gemmatimonadaceae</taxon>
        <taxon>Gemmatimonas</taxon>
    </lineage>
</organism>
<name>A0A6M4IJ11_9BACT</name>
<reference evidence="1 2" key="1">
    <citation type="submission" date="2020-05" db="EMBL/GenBank/DDBJ databases">
        <title>Complete genome sequence of Gemmatimonas greenlandica TET16.</title>
        <authorList>
            <person name="Zeng Y."/>
        </authorList>
    </citation>
    <scope>NUCLEOTIDE SEQUENCE [LARGE SCALE GENOMIC DNA]</scope>
    <source>
        <strain evidence="1 2">TET16</strain>
    </source>
</reference>
<proteinExistence type="predicted"/>
<accession>A0A6M4IJ11</accession>
<evidence type="ECO:0000313" key="1">
    <source>
        <dbReference type="EMBL" id="QJR34610.1"/>
    </source>
</evidence>
<dbReference type="EMBL" id="CP053085">
    <property type="protein sequence ID" value="QJR34610.1"/>
    <property type="molecule type" value="Genomic_DNA"/>
</dbReference>
<dbReference type="Proteomes" id="UP000500938">
    <property type="component" value="Chromosome"/>
</dbReference>